<evidence type="ECO:0000256" key="4">
    <source>
        <dbReference type="ARBA" id="ARBA00022840"/>
    </source>
</evidence>
<proteinExistence type="predicted"/>
<feature type="non-terminal residue" evidence="8">
    <location>
        <position position="168"/>
    </location>
</feature>
<gene>
    <name evidence="8" type="ORF">J437_LFUL016209</name>
</gene>
<accession>A0A8K0KP36</accession>
<reference evidence="8" key="1">
    <citation type="submission" date="2013-04" db="EMBL/GenBank/DDBJ databases">
        <authorList>
            <person name="Qu J."/>
            <person name="Murali S.C."/>
            <person name="Bandaranaike D."/>
            <person name="Bellair M."/>
            <person name="Blankenburg K."/>
            <person name="Chao H."/>
            <person name="Dinh H."/>
            <person name="Doddapaneni H."/>
            <person name="Downs B."/>
            <person name="Dugan-Rocha S."/>
            <person name="Elkadiri S."/>
            <person name="Gnanaolivu R.D."/>
            <person name="Hernandez B."/>
            <person name="Javaid M."/>
            <person name="Jayaseelan J.C."/>
            <person name="Lee S."/>
            <person name="Li M."/>
            <person name="Ming W."/>
            <person name="Munidasa M."/>
            <person name="Muniz J."/>
            <person name="Nguyen L."/>
            <person name="Ongeri F."/>
            <person name="Osuji N."/>
            <person name="Pu L.-L."/>
            <person name="Puazo M."/>
            <person name="Qu C."/>
            <person name="Quiroz J."/>
            <person name="Raj R."/>
            <person name="Weissenberger G."/>
            <person name="Xin Y."/>
            <person name="Zou X."/>
            <person name="Han Y."/>
            <person name="Richards S."/>
            <person name="Worley K."/>
            <person name="Muzny D."/>
            <person name="Gibbs R."/>
        </authorList>
    </citation>
    <scope>NUCLEOTIDE SEQUENCE</scope>
    <source>
        <strain evidence="8">Sampled in the wild</strain>
    </source>
</reference>
<dbReference type="InterPro" id="IPR006544">
    <property type="entry name" value="P-type_TPase_V"/>
</dbReference>
<dbReference type="Gene3D" id="3.40.50.1000">
    <property type="entry name" value="HAD superfamily/HAD-like"/>
    <property type="match status" value="1"/>
</dbReference>
<name>A0A8K0KP36_LADFU</name>
<keyword evidence="2" id="KW-0479">Metal-binding</keyword>
<dbReference type="InterPro" id="IPR023214">
    <property type="entry name" value="HAD_sf"/>
</dbReference>
<protein>
    <submittedName>
        <fullName evidence="8">Uncharacterized protein</fullName>
    </submittedName>
</protein>
<dbReference type="NCBIfam" id="TIGR01494">
    <property type="entry name" value="ATPase_P-type"/>
    <property type="match status" value="1"/>
</dbReference>
<dbReference type="GO" id="GO:0019829">
    <property type="term" value="F:ATPase-coupled monoatomic cation transmembrane transporter activity"/>
    <property type="evidence" value="ECO:0007669"/>
    <property type="project" value="TreeGrafter"/>
</dbReference>
<dbReference type="PANTHER" id="PTHR45630:SF7">
    <property type="entry name" value="ENDOPLASMIC RETICULUM TRANSMEMBRANE HELIX TRANSLOCASE"/>
    <property type="match status" value="1"/>
</dbReference>
<dbReference type="InterPro" id="IPR001757">
    <property type="entry name" value="P_typ_ATPase"/>
</dbReference>
<dbReference type="GO" id="GO:0015662">
    <property type="term" value="F:P-type ion transporter activity"/>
    <property type="evidence" value="ECO:0007669"/>
    <property type="project" value="TreeGrafter"/>
</dbReference>
<dbReference type="AlphaFoldDB" id="A0A8K0KP36"/>
<dbReference type="GO" id="GO:0005524">
    <property type="term" value="F:ATP binding"/>
    <property type="evidence" value="ECO:0007669"/>
    <property type="project" value="UniProtKB-KW"/>
</dbReference>
<evidence type="ECO:0000256" key="5">
    <source>
        <dbReference type="ARBA" id="ARBA00022842"/>
    </source>
</evidence>
<keyword evidence="3" id="KW-0547">Nucleotide-binding</keyword>
<dbReference type="PANTHER" id="PTHR45630">
    <property type="entry name" value="CATION-TRANSPORTING ATPASE-RELATED"/>
    <property type="match status" value="1"/>
</dbReference>
<dbReference type="GO" id="GO:0005789">
    <property type="term" value="C:endoplasmic reticulum membrane"/>
    <property type="evidence" value="ECO:0007669"/>
    <property type="project" value="TreeGrafter"/>
</dbReference>
<dbReference type="OrthoDB" id="48943at2759"/>
<evidence type="ECO:0000256" key="2">
    <source>
        <dbReference type="ARBA" id="ARBA00022723"/>
    </source>
</evidence>
<feature type="compositionally biased region" description="Polar residues" evidence="7">
    <location>
        <begin position="118"/>
        <end position="131"/>
    </location>
</feature>
<reference evidence="8" key="2">
    <citation type="submission" date="2017-10" db="EMBL/GenBank/DDBJ databases">
        <title>Ladona fulva Genome sequencing and assembly.</title>
        <authorList>
            <person name="Murali S."/>
            <person name="Richards S."/>
            <person name="Bandaranaike D."/>
            <person name="Bellair M."/>
            <person name="Blankenburg K."/>
            <person name="Chao H."/>
            <person name="Dinh H."/>
            <person name="Doddapaneni H."/>
            <person name="Dugan-Rocha S."/>
            <person name="Elkadiri S."/>
            <person name="Gnanaolivu R."/>
            <person name="Hernandez B."/>
            <person name="Skinner E."/>
            <person name="Javaid M."/>
            <person name="Lee S."/>
            <person name="Li M."/>
            <person name="Ming W."/>
            <person name="Munidasa M."/>
            <person name="Muniz J."/>
            <person name="Nguyen L."/>
            <person name="Hughes D."/>
            <person name="Osuji N."/>
            <person name="Pu L.-L."/>
            <person name="Puazo M."/>
            <person name="Qu C."/>
            <person name="Quiroz J."/>
            <person name="Raj R."/>
            <person name="Weissenberger G."/>
            <person name="Xin Y."/>
            <person name="Zou X."/>
            <person name="Han Y."/>
            <person name="Worley K."/>
            <person name="Muzny D."/>
            <person name="Gibbs R."/>
        </authorList>
    </citation>
    <scope>NUCLEOTIDE SEQUENCE</scope>
    <source>
        <strain evidence="8">Sampled in the wild</strain>
    </source>
</reference>
<organism evidence="8 9">
    <name type="scientific">Ladona fulva</name>
    <name type="common">Scarce chaser dragonfly</name>
    <name type="synonym">Libellula fulva</name>
    <dbReference type="NCBI Taxonomy" id="123851"/>
    <lineage>
        <taxon>Eukaryota</taxon>
        <taxon>Metazoa</taxon>
        <taxon>Ecdysozoa</taxon>
        <taxon>Arthropoda</taxon>
        <taxon>Hexapoda</taxon>
        <taxon>Insecta</taxon>
        <taxon>Pterygota</taxon>
        <taxon>Palaeoptera</taxon>
        <taxon>Odonata</taxon>
        <taxon>Epiprocta</taxon>
        <taxon>Anisoptera</taxon>
        <taxon>Libelluloidea</taxon>
        <taxon>Libellulidae</taxon>
        <taxon>Ladona</taxon>
    </lineage>
</organism>
<evidence type="ECO:0000313" key="8">
    <source>
        <dbReference type="EMBL" id="KAG8237296.1"/>
    </source>
</evidence>
<feature type="region of interest" description="Disordered" evidence="7">
    <location>
        <begin position="81"/>
        <end position="132"/>
    </location>
</feature>
<dbReference type="InterPro" id="IPR036412">
    <property type="entry name" value="HAD-like_sf"/>
</dbReference>
<dbReference type="GO" id="GO:0046872">
    <property type="term" value="F:metal ion binding"/>
    <property type="evidence" value="ECO:0007669"/>
    <property type="project" value="UniProtKB-KW"/>
</dbReference>
<dbReference type="GO" id="GO:0016887">
    <property type="term" value="F:ATP hydrolysis activity"/>
    <property type="evidence" value="ECO:0007669"/>
    <property type="project" value="InterPro"/>
</dbReference>
<keyword evidence="9" id="KW-1185">Reference proteome</keyword>
<comment type="caution">
    <text evidence="8">The sequence shown here is derived from an EMBL/GenBank/DDBJ whole genome shotgun (WGS) entry which is preliminary data.</text>
</comment>
<keyword evidence="5" id="KW-0460">Magnesium</keyword>
<comment type="subcellular location">
    <subcellularLocation>
        <location evidence="1">Membrane</location>
        <topology evidence="1">Multi-pass membrane protein</topology>
    </subcellularLocation>
</comment>
<sequence length="168" mass="17946">MNGGGKSHRDFLLQILPHVRVFARVAPKQKELVITMLGELGYVTLMCGDGTNDVGALKHAHVGVAILSDAPERLLEKTTPSLPVNNQHRWPPANAGRRPPPVSTLGPLPSDIAASVRSPRNSSSGAQTGSLRQRMLRGLEEGERDLVVRLGDASIAAPFTSKLSSTQC</sequence>
<evidence type="ECO:0000256" key="1">
    <source>
        <dbReference type="ARBA" id="ARBA00004141"/>
    </source>
</evidence>
<dbReference type="Proteomes" id="UP000792457">
    <property type="component" value="Unassembled WGS sequence"/>
</dbReference>
<evidence type="ECO:0000256" key="3">
    <source>
        <dbReference type="ARBA" id="ARBA00022741"/>
    </source>
</evidence>
<evidence type="ECO:0000256" key="6">
    <source>
        <dbReference type="ARBA" id="ARBA00022967"/>
    </source>
</evidence>
<dbReference type="GO" id="GO:0006874">
    <property type="term" value="P:intracellular calcium ion homeostasis"/>
    <property type="evidence" value="ECO:0007669"/>
    <property type="project" value="TreeGrafter"/>
</dbReference>
<evidence type="ECO:0000313" key="9">
    <source>
        <dbReference type="Proteomes" id="UP000792457"/>
    </source>
</evidence>
<dbReference type="EMBL" id="KZ309147">
    <property type="protein sequence ID" value="KAG8237296.1"/>
    <property type="molecule type" value="Genomic_DNA"/>
</dbReference>
<keyword evidence="4" id="KW-0067">ATP-binding</keyword>
<keyword evidence="6" id="KW-1278">Translocase</keyword>
<evidence type="ECO:0000256" key="7">
    <source>
        <dbReference type="SAM" id="MobiDB-lite"/>
    </source>
</evidence>
<dbReference type="SUPFAM" id="SSF56784">
    <property type="entry name" value="HAD-like"/>
    <property type="match status" value="1"/>
</dbReference>